<organism evidence="2 3">
    <name type="scientific">Staphylococcus pasteuri_A</name>
    <dbReference type="NCBI Taxonomy" id="3062664"/>
    <lineage>
        <taxon>Bacteria</taxon>
        <taxon>Bacillati</taxon>
        <taxon>Bacillota</taxon>
        <taxon>Bacilli</taxon>
        <taxon>Bacillales</taxon>
        <taxon>Staphylococcaceae</taxon>
        <taxon>Staphylococcus</taxon>
    </lineage>
</organism>
<dbReference type="Proteomes" id="UP001170310">
    <property type="component" value="Unassembled WGS sequence"/>
</dbReference>
<accession>A0AAW7YVJ6</accession>
<dbReference type="InterPro" id="IPR006222">
    <property type="entry name" value="GCVT_N"/>
</dbReference>
<dbReference type="Gene3D" id="3.30.1360.120">
    <property type="entry name" value="Probable tRNA modification gtpase trme, domain 1"/>
    <property type="match status" value="1"/>
</dbReference>
<evidence type="ECO:0000259" key="1">
    <source>
        <dbReference type="Pfam" id="PF01571"/>
    </source>
</evidence>
<proteinExistence type="predicted"/>
<dbReference type="SUPFAM" id="SSF103025">
    <property type="entry name" value="Folate-binding domain"/>
    <property type="match status" value="1"/>
</dbReference>
<protein>
    <recommendedName>
        <fullName evidence="1">GCVT N-terminal domain-containing protein</fullName>
    </recommendedName>
</protein>
<dbReference type="EMBL" id="JAUOQO010000245">
    <property type="protein sequence ID" value="MDO6575128.1"/>
    <property type="molecule type" value="Genomic_DNA"/>
</dbReference>
<dbReference type="Pfam" id="PF01571">
    <property type="entry name" value="GCV_T"/>
    <property type="match status" value="1"/>
</dbReference>
<evidence type="ECO:0000313" key="2">
    <source>
        <dbReference type="EMBL" id="MDO6575128.1"/>
    </source>
</evidence>
<evidence type="ECO:0000313" key="3">
    <source>
        <dbReference type="Proteomes" id="UP001170310"/>
    </source>
</evidence>
<comment type="caution">
    <text evidence="2">The sequence shown here is derived from an EMBL/GenBank/DDBJ whole genome shotgun (WGS) entry which is preliminary data.</text>
</comment>
<reference evidence="2" key="1">
    <citation type="submission" date="2023-07" db="EMBL/GenBank/DDBJ databases">
        <title>Genome content predicts the carbon catabolic preferences of heterotrophic bacteria.</title>
        <authorList>
            <person name="Gralka M."/>
        </authorList>
    </citation>
    <scope>NUCLEOTIDE SEQUENCE</scope>
    <source>
        <strain evidence="2">E2R20</strain>
    </source>
</reference>
<keyword evidence="3" id="KW-1185">Reference proteome</keyword>
<name>A0AAW7YVJ6_9STAP</name>
<dbReference type="InterPro" id="IPR027266">
    <property type="entry name" value="TrmE/GcvT-like"/>
</dbReference>
<feature type="domain" description="GCVT N-terminal" evidence="1">
    <location>
        <begin position="2"/>
        <end position="92"/>
    </location>
</feature>
<dbReference type="PANTHER" id="PTHR43757">
    <property type="entry name" value="AMINOMETHYLTRANSFERASE"/>
    <property type="match status" value="1"/>
</dbReference>
<dbReference type="Gene3D" id="3.30.70.1400">
    <property type="entry name" value="Aminomethyltransferase beta-barrel domains"/>
    <property type="match status" value="1"/>
</dbReference>
<dbReference type="PANTHER" id="PTHR43757:SF2">
    <property type="entry name" value="AMINOMETHYLTRANSFERASE, MITOCHONDRIAL"/>
    <property type="match status" value="1"/>
</dbReference>
<dbReference type="InterPro" id="IPR028896">
    <property type="entry name" value="GcvT/YgfZ/DmdA"/>
</dbReference>
<dbReference type="RefSeq" id="WP_303522053.1">
    <property type="nucleotide sequence ID" value="NZ_JAUOQO010000245.1"/>
</dbReference>
<gene>
    <name evidence="2" type="ORF">Q4528_13515</name>
</gene>
<sequence>AQAVREGVGLIDASAFTKHWVSGPGATEFLDHFTTNKLPKVGRINLTYALTGAGTTHTEYTIVRREENGFYLVSAGAWTAYDADYLQKSAEDFM</sequence>
<dbReference type="AlphaFoldDB" id="A0AAW7YVJ6"/>
<feature type="non-terminal residue" evidence="2">
    <location>
        <position position="94"/>
    </location>
</feature>
<feature type="non-terminal residue" evidence="2">
    <location>
        <position position="1"/>
    </location>
</feature>